<dbReference type="Gene3D" id="1.10.357.10">
    <property type="entry name" value="Tetracycline Repressor, domain 2"/>
    <property type="match status" value="1"/>
</dbReference>
<dbReference type="Pfam" id="PF17754">
    <property type="entry name" value="TetR_C_14"/>
    <property type="match status" value="1"/>
</dbReference>
<dbReference type="RefSeq" id="WP_344024577.1">
    <property type="nucleotide sequence ID" value="NZ_BAAAJK010000021.1"/>
</dbReference>
<evidence type="ECO:0000259" key="5">
    <source>
        <dbReference type="PROSITE" id="PS50977"/>
    </source>
</evidence>
<dbReference type="Pfam" id="PF00440">
    <property type="entry name" value="TetR_N"/>
    <property type="match status" value="1"/>
</dbReference>
<gene>
    <name evidence="6" type="ORF">GCM10009613_39330</name>
</gene>
<feature type="DNA-binding region" description="H-T-H motif" evidence="4">
    <location>
        <begin position="38"/>
        <end position="57"/>
    </location>
</feature>
<evidence type="ECO:0000313" key="6">
    <source>
        <dbReference type="EMBL" id="GAA1393156.1"/>
    </source>
</evidence>
<protein>
    <recommendedName>
        <fullName evidence="5">HTH tetR-type domain-containing protein</fullName>
    </recommendedName>
</protein>
<dbReference type="Gene3D" id="1.10.10.60">
    <property type="entry name" value="Homeodomain-like"/>
    <property type="match status" value="1"/>
</dbReference>
<keyword evidence="1" id="KW-0805">Transcription regulation</keyword>
<dbReference type="InterPro" id="IPR001647">
    <property type="entry name" value="HTH_TetR"/>
</dbReference>
<evidence type="ECO:0000256" key="3">
    <source>
        <dbReference type="ARBA" id="ARBA00023163"/>
    </source>
</evidence>
<dbReference type="PANTHER" id="PTHR30055">
    <property type="entry name" value="HTH-TYPE TRANSCRIPTIONAL REGULATOR RUTR"/>
    <property type="match status" value="1"/>
</dbReference>
<evidence type="ECO:0000256" key="2">
    <source>
        <dbReference type="ARBA" id="ARBA00023125"/>
    </source>
</evidence>
<dbReference type="EMBL" id="BAAAJK010000021">
    <property type="protein sequence ID" value="GAA1393156.1"/>
    <property type="molecule type" value="Genomic_DNA"/>
</dbReference>
<feature type="domain" description="HTH tetR-type" evidence="5">
    <location>
        <begin position="15"/>
        <end position="75"/>
    </location>
</feature>
<proteinExistence type="predicted"/>
<dbReference type="PROSITE" id="PS01081">
    <property type="entry name" value="HTH_TETR_1"/>
    <property type="match status" value="1"/>
</dbReference>
<evidence type="ECO:0000313" key="7">
    <source>
        <dbReference type="Proteomes" id="UP001501414"/>
    </source>
</evidence>
<comment type="caution">
    <text evidence="6">The sequence shown here is derived from an EMBL/GenBank/DDBJ whole genome shotgun (WGS) entry which is preliminary data.</text>
</comment>
<reference evidence="6 7" key="1">
    <citation type="journal article" date="2019" name="Int. J. Syst. Evol. Microbiol.">
        <title>The Global Catalogue of Microorganisms (GCM) 10K type strain sequencing project: providing services to taxonomists for standard genome sequencing and annotation.</title>
        <authorList>
            <consortium name="The Broad Institute Genomics Platform"/>
            <consortium name="The Broad Institute Genome Sequencing Center for Infectious Disease"/>
            <person name="Wu L."/>
            <person name="Ma J."/>
        </authorList>
    </citation>
    <scope>NUCLEOTIDE SEQUENCE [LARGE SCALE GENOMIC DNA]</scope>
    <source>
        <strain evidence="6 7">JCM 11896</strain>
    </source>
</reference>
<dbReference type="SUPFAM" id="SSF46689">
    <property type="entry name" value="Homeodomain-like"/>
    <property type="match status" value="1"/>
</dbReference>
<dbReference type="InterPro" id="IPR023772">
    <property type="entry name" value="DNA-bd_HTH_TetR-type_CS"/>
</dbReference>
<accession>A0ABN1XYK0</accession>
<sequence>MQTPARPTLRDRSRELAVRSILDTAIPLFVEQGYEATTMAQIAEQAGISQRSLFRYFGAKEDLVCGAQDELGEMFARVVAEELPRTGPWDALRAGWIAVTTANHTPDEAFVLSRLILGTPALLASYLVKRQRWQDALVPLVTDRIGRAGHDDAELVARAVIAASFSCCDAAGRIWVTGSPADDWLALYDRCVRAVLAGDLGPPDADPPA</sequence>
<dbReference type="PRINTS" id="PR00455">
    <property type="entry name" value="HTHTETR"/>
</dbReference>
<dbReference type="InterPro" id="IPR041347">
    <property type="entry name" value="MftR_C"/>
</dbReference>
<keyword evidence="2 4" id="KW-0238">DNA-binding</keyword>
<evidence type="ECO:0000256" key="1">
    <source>
        <dbReference type="ARBA" id="ARBA00023015"/>
    </source>
</evidence>
<keyword evidence="3" id="KW-0804">Transcription</keyword>
<dbReference type="PROSITE" id="PS50977">
    <property type="entry name" value="HTH_TETR_2"/>
    <property type="match status" value="1"/>
</dbReference>
<dbReference type="InterPro" id="IPR050109">
    <property type="entry name" value="HTH-type_TetR-like_transc_reg"/>
</dbReference>
<dbReference type="Proteomes" id="UP001501414">
    <property type="component" value="Unassembled WGS sequence"/>
</dbReference>
<dbReference type="InterPro" id="IPR009057">
    <property type="entry name" value="Homeodomain-like_sf"/>
</dbReference>
<keyword evidence="7" id="KW-1185">Reference proteome</keyword>
<organism evidence="6 7">
    <name type="scientific">Pseudonocardia kongjuensis</name>
    <dbReference type="NCBI Taxonomy" id="102227"/>
    <lineage>
        <taxon>Bacteria</taxon>
        <taxon>Bacillati</taxon>
        <taxon>Actinomycetota</taxon>
        <taxon>Actinomycetes</taxon>
        <taxon>Pseudonocardiales</taxon>
        <taxon>Pseudonocardiaceae</taxon>
        <taxon>Pseudonocardia</taxon>
    </lineage>
</organism>
<dbReference type="PANTHER" id="PTHR30055:SF234">
    <property type="entry name" value="HTH-TYPE TRANSCRIPTIONAL REGULATOR BETI"/>
    <property type="match status" value="1"/>
</dbReference>
<evidence type="ECO:0000256" key="4">
    <source>
        <dbReference type="PROSITE-ProRule" id="PRU00335"/>
    </source>
</evidence>
<name>A0ABN1XYK0_9PSEU</name>